<dbReference type="STRING" id="1111676.MHC_00790"/>
<organism evidence="2 3">
    <name type="scientific">Mycoplasma haemocanis (strain Illinois)</name>
    <dbReference type="NCBI Taxonomy" id="1111676"/>
    <lineage>
        <taxon>Bacteria</taxon>
        <taxon>Bacillati</taxon>
        <taxon>Mycoplasmatota</taxon>
        <taxon>Mollicutes</taxon>
        <taxon>Mycoplasmataceae</taxon>
        <taxon>Mycoplasma</taxon>
    </lineage>
</organism>
<accession>H6N5R4</accession>
<evidence type="ECO:0000256" key="1">
    <source>
        <dbReference type="SAM" id="Phobius"/>
    </source>
</evidence>
<reference evidence="2 3" key="1">
    <citation type="journal article" date="2012" name="J. Bacteriol.">
        <title>Complete genome sequence of Mycoplasma haemocanis strain Illinois.</title>
        <authorList>
            <person name="do Nascimento N.C."/>
            <person name="Guimaraes A.M."/>
            <person name="Santos A.P."/>
            <person name="Sanmiguel P.J."/>
            <person name="Messick J.B."/>
        </authorList>
    </citation>
    <scope>NUCLEOTIDE SEQUENCE [LARGE SCALE GENOMIC DNA]</scope>
    <source>
        <strain evidence="2 3">Illinois</strain>
    </source>
</reference>
<dbReference type="AlphaFoldDB" id="H6N5R4"/>
<keyword evidence="1" id="KW-0812">Transmembrane</keyword>
<keyword evidence="1" id="KW-1133">Transmembrane helix</keyword>
<dbReference type="HOGENOM" id="CLU_109325_0_0_14"/>
<evidence type="ECO:0000313" key="3">
    <source>
        <dbReference type="Proteomes" id="UP000009135"/>
    </source>
</evidence>
<proteinExistence type="predicted"/>
<dbReference type="KEGG" id="mhe:MHC_00790"/>
<evidence type="ECO:0000313" key="2">
    <source>
        <dbReference type="EMBL" id="AEW45024.1"/>
    </source>
</evidence>
<dbReference type="EMBL" id="CP003199">
    <property type="protein sequence ID" value="AEW45024.1"/>
    <property type="molecule type" value="Genomic_DNA"/>
</dbReference>
<sequence>MTIKVAGIGVLGVAGVAGMCGGGYLLIREKTIGDRVSKSGLSLIKNDDIAAWKLAAKHLKLSDTDLFKDLSPLDSEIKDNNIDLDKAKVALKKWCQDASSKDLSEHNIKTYLDKVKSRCTTSPVDIKEKIKREGKSFVSNWAGKFDTLKTQTSQDTDLENNLKALNSTINEAISSANNQKNLYSKALQDWCESQLSLKLEDSKYETSYPKVISRCT</sequence>
<dbReference type="Proteomes" id="UP000009135">
    <property type="component" value="Chromosome"/>
</dbReference>
<name>H6N5R4_MYCHN</name>
<gene>
    <name evidence="2" type="ordered locus">MHC_00790</name>
</gene>
<protein>
    <submittedName>
        <fullName evidence="2">Uncharacterized protein</fullName>
    </submittedName>
</protein>
<keyword evidence="3" id="KW-1185">Reference proteome</keyword>
<dbReference type="OrthoDB" id="9825281at2"/>
<keyword evidence="1" id="KW-0472">Membrane</keyword>
<feature type="transmembrane region" description="Helical" evidence="1">
    <location>
        <begin position="6"/>
        <end position="27"/>
    </location>
</feature>